<reference evidence="2 3" key="1">
    <citation type="submission" date="2024-09" db="EMBL/GenBank/DDBJ databases">
        <title>Chromosome-scale assembly of Riccia fluitans.</title>
        <authorList>
            <person name="Paukszto L."/>
            <person name="Sawicki J."/>
            <person name="Karawczyk K."/>
            <person name="Piernik-Szablinska J."/>
            <person name="Szczecinska M."/>
            <person name="Mazdziarz M."/>
        </authorList>
    </citation>
    <scope>NUCLEOTIDE SEQUENCE [LARGE SCALE GENOMIC DNA]</scope>
    <source>
        <strain evidence="2">Rf_01</strain>
        <tissue evidence="2">Aerial parts of the thallus</tissue>
    </source>
</reference>
<dbReference type="AlphaFoldDB" id="A0ABD1YLH0"/>
<dbReference type="Proteomes" id="UP001605036">
    <property type="component" value="Unassembled WGS sequence"/>
</dbReference>
<dbReference type="EMBL" id="JBHFFA010000004">
    <property type="protein sequence ID" value="KAL2631448.1"/>
    <property type="molecule type" value="Genomic_DNA"/>
</dbReference>
<evidence type="ECO:0000313" key="2">
    <source>
        <dbReference type="EMBL" id="KAL2631448.1"/>
    </source>
</evidence>
<proteinExistence type="predicted"/>
<keyword evidence="3" id="KW-1185">Reference proteome</keyword>
<evidence type="ECO:0000313" key="3">
    <source>
        <dbReference type="Proteomes" id="UP001605036"/>
    </source>
</evidence>
<comment type="caution">
    <text evidence="2">The sequence shown here is derived from an EMBL/GenBank/DDBJ whole genome shotgun (WGS) entry which is preliminary data.</text>
</comment>
<feature type="region of interest" description="Disordered" evidence="1">
    <location>
        <begin position="81"/>
        <end position="103"/>
    </location>
</feature>
<sequence length="184" mass="19376">MRGRSSVRQEPGSDRYYGDQIRSIISPPFARLSVSRLHICRGVSGVRSDKLGSNGHYDVDLRSTEWPGRLTAMSALVLPTAVPPARGGGGGGRGGGERGSLGGSGSAVANDLLWSSGRHQVLDSGSPGFSVTAFLVGPGVGEFPSGDCSRSAHSRRLQRLGLSMDDGVRAILPLLLVERTHSRR</sequence>
<feature type="compositionally biased region" description="Gly residues" evidence="1">
    <location>
        <begin position="86"/>
        <end position="103"/>
    </location>
</feature>
<protein>
    <submittedName>
        <fullName evidence="2">Uncharacterized protein</fullName>
    </submittedName>
</protein>
<accession>A0ABD1YLH0</accession>
<gene>
    <name evidence="2" type="ORF">R1flu_016134</name>
</gene>
<organism evidence="2 3">
    <name type="scientific">Riccia fluitans</name>
    <dbReference type="NCBI Taxonomy" id="41844"/>
    <lineage>
        <taxon>Eukaryota</taxon>
        <taxon>Viridiplantae</taxon>
        <taxon>Streptophyta</taxon>
        <taxon>Embryophyta</taxon>
        <taxon>Marchantiophyta</taxon>
        <taxon>Marchantiopsida</taxon>
        <taxon>Marchantiidae</taxon>
        <taxon>Marchantiales</taxon>
        <taxon>Ricciaceae</taxon>
        <taxon>Riccia</taxon>
    </lineage>
</organism>
<evidence type="ECO:0000256" key="1">
    <source>
        <dbReference type="SAM" id="MobiDB-lite"/>
    </source>
</evidence>
<name>A0ABD1YLH0_9MARC</name>